<dbReference type="RefSeq" id="WP_076515068.1">
    <property type="nucleotide sequence ID" value="NZ_FTOH01000004.1"/>
</dbReference>
<reference evidence="3" key="1">
    <citation type="submission" date="2017-01" db="EMBL/GenBank/DDBJ databases">
        <authorList>
            <person name="Varghese N."/>
            <person name="Submissions S."/>
        </authorList>
    </citation>
    <scope>NUCLEOTIDE SEQUENCE [LARGE SCALE GENOMIC DNA]</scope>
    <source>
        <strain evidence="3">DSM 24913</strain>
    </source>
</reference>
<proteinExistence type="predicted"/>
<dbReference type="Proteomes" id="UP000185639">
    <property type="component" value="Unassembled WGS sequence"/>
</dbReference>
<dbReference type="STRING" id="484498.SAMN05421686_104217"/>
<dbReference type="SMART" id="SM00530">
    <property type="entry name" value="HTH_XRE"/>
    <property type="match status" value="1"/>
</dbReference>
<protein>
    <submittedName>
        <fullName evidence="2">Putative transcriptional regulator</fullName>
    </submittedName>
</protein>
<evidence type="ECO:0000313" key="2">
    <source>
        <dbReference type="EMBL" id="SIS77281.1"/>
    </source>
</evidence>
<dbReference type="OrthoDB" id="9805309at2"/>
<dbReference type="Pfam" id="PF13443">
    <property type="entry name" value="HTH_26"/>
    <property type="match status" value="1"/>
</dbReference>
<evidence type="ECO:0000259" key="1">
    <source>
        <dbReference type="PROSITE" id="PS50943"/>
    </source>
</evidence>
<sequence>MIKCHLSRIMGEQKLKIADVARDTGINRGTITRLYQETAVRVEFDVLEQLCVYLRCDITELLELKAEAANEGNTHK</sequence>
<dbReference type="AlphaFoldDB" id="A0A1N7LU96"/>
<dbReference type="SUPFAM" id="SSF47413">
    <property type="entry name" value="lambda repressor-like DNA-binding domains"/>
    <property type="match status" value="1"/>
</dbReference>
<gene>
    <name evidence="2" type="ORF">SAMN05421686_104217</name>
</gene>
<dbReference type="Gene3D" id="1.10.260.40">
    <property type="entry name" value="lambda repressor-like DNA-binding domains"/>
    <property type="match status" value="1"/>
</dbReference>
<dbReference type="InterPro" id="IPR010982">
    <property type="entry name" value="Lambda_DNA-bd_dom_sf"/>
</dbReference>
<dbReference type="InterPro" id="IPR001387">
    <property type="entry name" value="Cro/C1-type_HTH"/>
</dbReference>
<dbReference type="CDD" id="cd00093">
    <property type="entry name" value="HTH_XRE"/>
    <property type="match status" value="1"/>
</dbReference>
<organism evidence="2 3">
    <name type="scientific">Thalassolituus maritimus</name>
    <dbReference type="NCBI Taxonomy" id="484498"/>
    <lineage>
        <taxon>Bacteria</taxon>
        <taxon>Pseudomonadati</taxon>
        <taxon>Pseudomonadota</taxon>
        <taxon>Gammaproteobacteria</taxon>
        <taxon>Oceanospirillales</taxon>
        <taxon>Oceanospirillaceae</taxon>
        <taxon>Thalassolituus</taxon>
    </lineage>
</organism>
<accession>A0A1N7LU96</accession>
<dbReference type="EMBL" id="FTOH01000004">
    <property type="protein sequence ID" value="SIS77281.1"/>
    <property type="molecule type" value="Genomic_DNA"/>
</dbReference>
<dbReference type="GO" id="GO:0003677">
    <property type="term" value="F:DNA binding"/>
    <property type="evidence" value="ECO:0007669"/>
    <property type="project" value="InterPro"/>
</dbReference>
<evidence type="ECO:0000313" key="3">
    <source>
        <dbReference type="Proteomes" id="UP000185639"/>
    </source>
</evidence>
<dbReference type="PROSITE" id="PS50943">
    <property type="entry name" value="HTH_CROC1"/>
    <property type="match status" value="1"/>
</dbReference>
<keyword evidence="3" id="KW-1185">Reference proteome</keyword>
<name>A0A1N7LU96_9GAMM</name>
<feature type="domain" description="HTH cro/C1-type" evidence="1">
    <location>
        <begin position="6"/>
        <end position="61"/>
    </location>
</feature>